<evidence type="ECO:0000313" key="2">
    <source>
        <dbReference type="Proteomes" id="UP000250443"/>
    </source>
</evidence>
<sequence length="67" mass="7138">MKKLSKKDSAALAKGKTEADALVDTLSKMVGADNGLLGLHAQDLQVMALNIQSKLRLIQTVSTVTEE</sequence>
<dbReference type="Proteomes" id="UP000250443">
    <property type="component" value="Unassembled WGS sequence"/>
</dbReference>
<proteinExistence type="predicted"/>
<dbReference type="EMBL" id="UAUF01000002">
    <property type="protein sequence ID" value="SPZ00024.1"/>
    <property type="molecule type" value="Genomic_DNA"/>
</dbReference>
<dbReference type="AlphaFoldDB" id="A0A2X2BY64"/>
<name>A0A2X2BY64_PSELU</name>
<evidence type="ECO:0000313" key="1">
    <source>
        <dbReference type="EMBL" id="SPZ00024.1"/>
    </source>
</evidence>
<protein>
    <submittedName>
        <fullName evidence="1">Uncharacterized protein</fullName>
    </submittedName>
</protein>
<reference evidence="1 2" key="1">
    <citation type="submission" date="2018-06" db="EMBL/GenBank/DDBJ databases">
        <authorList>
            <consortium name="Pathogen Informatics"/>
            <person name="Doyle S."/>
        </authorList>
    </citation>
    <scope>NUCLEOTIDE SEQUENCE [LARGE SCALE GENOMIC DNA]</scope>
    <source>
        <strain evidence="1 2">NCTC11842</strain>
    </source>
</reference>
<gene>
    <name evidence="1" type="ORF">NCTC11842_00169</name>
</gene>
<accession>A0A2X2BY64</accession>
<dbReference type="RefSeq" id="WP_112297477.1">
    <property type="nucleotide sequence ID" value="NZ_UAUF01000002.1"/>
</dbReference>
<organism evidence="1 2">
    <name type="scientific">Pseudomonas luteola</name>
    <dbReference type="NCBI Taxonomy" id="47886"/>
    <lineage>
        <taxon>Bacteria</taxon>
        <taxon>Pseudomonadati</taxon>
        <taxon>Pseudomonadota</taxon>
        <taxon>Gammaproteobacteria</taxon>
        <taxon>Pseudomonadales</taxon>
        <taxon>Pseudomonadaceae</taxon>
        <taxon>Pseudomonas</taxon>
    </lineage>
</organism>